<dbReference type="Gene3D" id="3.40.50.1970">
    <property type="match status" value="1"/>
</dbReference>
<sequence length="294" mass="33464">MLENPDQLIDQDTHFIVDSNVARLYPKFLKKIVSNPRTILIDAKEKNKSIEQVIPLIRRLVDNKIRRNHSLMAIGGGIIQDITCFIASNLQRGLKWTLVPTTLLAQADSCIGSKSSINLGDTKNILGTFNPPKHIILSTDFLDTLEDKDIHSGIGEIIKVHAIDGEASFNKLAADYDRLLSEREVLLTYVIEALRIKQKYIEIDEFDRDVRNIFNYGHSFGHAIETATDFSIPHGVAVTIGMDMANHIAVQRNLISEEHYKRMQPIIYKNYAAFKEVEIEFELFFEALLKDKKN</sequence>
<dbReference type="EMBL" id="UINC01065513">
    <property type="protein sequence ID" value="SVB95266.1"/>
    <property type="molecule type" value="Genomic_DNA"/>
</dbReference>
<comment type="cofactor">
    <cofactor evidence="1">
        <name>NAD(+)</name>
        <dbReference type="ChEBI" id="CHEBI:57540"/>
    </cofactor>
</comment>
<dbReference type="InterPro" id="IPR030960">
    <property type="entry name" value="DHQS/DOIS_N"/>
</dbReference>
<gene>
    <name evidence="7" type="ORF">METZ01_LOCUS248120</name>
</gene>
<dbReference type="InterPro" id="IPR050071">
    <property type="entry name" value="Dehydroquinate_synthase"/>
</dbReference>
<dbReference type="PANTHER" id="PTHR43622">
    <property type="entry name" value="3-DEHYDROQUINATE SYNTHASE"/>
    <property type="match status" value="1"/>
</dbReference>
<dbReference type="GO" id="GO:0046872">
    <property type="term" value="F:metal ion binding"/>
    <property type="evidence" value="ECO:0007669"/>
    <property type="project" value="UniProtKB-KW"/>
</dbReference>
<evidence type="ECO:0000259" key="5">
    <source>
        <dbReference type="Pfam" id="PF01761"/>
    </source>
</evidence>
<dbReference type="GO" id="GO:0003856">
    <property type="term" value="F:3-dehydroquinate synthase activity"/>
    <property type="evidence" value="ECO:0007669"/>
    <property type="project" value="TreeGrafter"/>
</dbReference>
<dbReference type="Gene3D" id="1.20.1090.10">
    <property type="entry name" value="Dehydroquinate synthase-like - alpha domain"/>
    <property type="match status" value="1"/>
</dbReference>
<evidence type="ECO:0000313" key="7">
    <source>
        <dbReference type="EMBL" id="SVB95266.1"/>
    </source>
</evidence>
<feature type="domain" description="3-dehydroquinate synthase N-terminal" evidence="5">
    <location>
        <begin position="39"/>
        <end position="151"/>
    </location>
</feature>
<dbReference type="InterPro" id="IPR030957">
    <property type="entry name" value="Put_AroB"/>
</dbReference>
<name>A0A382I6N9_9ZZZZ</name>
<evidence type="ECO:0000259" key="6">
    <source>
        <dbReference type="Pfam" id="PF24621"/>
    </source>
</evidence>
<evidence type="ECO:0000256" key="4">
    <source>
        <dbReference type="ARBA" id="ARBA00023027"/>
    </source>
</evidence>
<keyword evidence="3" id="KW-0479">Metal-binding</keyword>
<evidence type="ECO:0000256" key="1">
    <source>
        <dbReference type="ARBA" id="ARBA00001911"/>
    </source>
</evidence>
<proteinExistence type="predicted"/>
<evidence type="ECO:0000256" key="3">
    <source>
        <dbReference type="ARBA" id="ARBA00022723"/>
    </source>
</evidence>
<feature type="non-terminal residue" evidence="7">
    <location>
        <position position="294"/>
    </location>
</feature>
<feature type="domain" description="3-dehydroquinate synthase C-terminal" evidence="6">
    <location>
        <begin position="153"/>
        <end position="294"/>
    </location>
</feature>
<dbReference type="CDD" id="cd08195">
    <property type="entry name" value="DHQS"/>
    <property type="match status" value="1"/>
</dbReference>
<reference evidence="7" key="1">
    <citation type="submission" date="2018-05" db="EMBL/GenBank/DDBJ databases">
        <authorList>
            <person name="Lanie J.A."/>
            <person name="Ng W.-L."/>
            <person name="Kazmierczak K.M."/>
            <person name="Andrzejewski T.M."/>
            <person name="Davidsen T.M."/>
            <person name="Wayne K.J."/>
            <person name="Tettelin H."/>
            <person name="Glass J.I."/>
            <person name="Rusch D."/>
            <person name="Podicherti R."/>
            <person name="Tsui H.-C.T."/>
            <person name="Winkler M.E."/>
        </authorList>
    </citation>
    <scope>NUCLEOTIDE SEQUENCE</scope>
</reference>
<accession>A0A382I6N9</accession>
<dbReference type="NCBIfam" id="TIGR04425">
    <property type="entry name" value="P_lya_rel_AroB"/>
    <property type="match status" value="1"/>
</dbReference>
<comment type="cofactor">
    <cofactor evidence="2">
        <name>Co(2+)</name>
        <dbReference type="ChEBI" id="CHEBI:48828"/>
    </cofactor>
</comment>
<dbReference type="SUPFAM" id="SSF56796">
    <property type="entry name" value="Dehydroquinate synthase-like"/>
    <property type="match status" value="1"/>
</dbReference>
<organism evidence="7">
    <name type="scientific">marine metagenome</name>
    <dbReference type="NCBI Taxonomy" id="408172"/>
    <lineage>
        <taxon>unclassified sequences</taxon>
        <taxon>metagenomes</taxon>
        <taxon>ecological metagenomes</taxon>
    </lineage>
</organism>
<evidence type="ECO:0000256" key="2">
    <source>
        <dbReference type="ARBA" id="ARBA00001941"/>
    </source>
</evidence>
<dbReference type="Pfam" id="PF24621">
    <property type="entry name" value="DHQS_C"/>
    <property type="match status" value="1"/>
</dbReference>
<dbReference type="PANTHER" id="PTHR43622:SF1">
    <property type="entry name" value="3-DEHYDROQUINATE SYNTHASE"/>
    <property type="match status" value="1"/>
</dbReference>
<dbReference type="AlphaFoldDB" id="A0A382I6N9"/>
<protein>
    <submittedName>
        <fullName evidence="7">Uncharacterized protein</fullName>
    </submittedName>
</protein>
<dbReference type="InterPro" id="IPR056179">
    <property type="entry name" value="DHQS_C"/>
</dbReference>
<dbReference type="Pfam" id="PF01761">
    <property type="entry name" value="DHQ_synthase"/>
    <property type="match status" value="1"/>
</dbReference>
<keyword evidence="4" id="KW-0520">NAD</keyword>